<protein>
    <submittedName>
        <fullName evidence="3">CAAX prenyl protease-related protein</fullName>
    </submittedName>
</protein>
<keyword evidence="3" id="KW-0378">Hydrolase</keyword>
<keyword evidence="1" id="KW-0812">Transmembrane</keyword>
<proteinExistence type="predicted"/>
<dbReference type="InterPro" id="IPR014346">
    <property type="entry name" value="Prenyl_protease-related"/>
</dbReference>
<dbReference type="Pfam" id="PF02517">
    <property type="entry name" value="Rce1-like"/>
    <property type="match status" value="1"/>
</dbReference>
<feature type="transmembrane region" description="Helical" evidence="1">
    <location>
        <begin position="6"/>
        <end position="30"/>
    </location>
</feature>
<dbReference type="GO" id="GO:0004175">
    <property type="term" value="F:endopeptidase activity"/>
    <property type="evidence" value="ECO:0007669"/>
    <property type="project" value="UniProtKB-ARBA"/>
</dbReference>
<keyword evidence="3" id="KW-0645">Protease</keyword>
<feature type="domain" description="CAAX prenyl protease 2/Lysostaphin resistance protein A-like" evidence="2">
    <location>
        <begin position="86"/>
        <end position="170"/>
    </location>
</feature>
<organism evidence="3 4">
    <name type="scientific">Rhodovulum sulfidophilum</name>
    <name type="common">Rhodobacter sulfidophilus</name>
    <dbReference type="NCBI Taxonomy" id="35806"/>
    <lineage>
        <taxon>Bacteria</taxon>
        <taxon>Pseudomonadati</taxon>
        <taxon>Pseudomonadota</taxon>
        <taxon>Alphaproteobacteria</taxon>
        <taxon>Rhodobacterales</taxon>
        <taxon>Paracoccaceae</taxon>
        <taxon>Rhodovulum</taxon>
    </lineage>
</organism>
<dbReference type="EMBL" id="QFPW01000002">
    <property type="protein sequence ID" value="PZQ51489.1"/>
    <property type="molecule type" value="Genomic_DNA"/>
</dbReference>
<feature type="transmembrane region" description="Helical" evidence="1">
    <location>
        <begin position="118"/>
        <end position="134"/>
    </location>
</feature>
<evidence type="ECO:0000259" key="2">
    <source>
        <dbReference type="Pfam" id="PF02517"/>
    </source>
</evidence>
<gene>
    <name evidence="3" type="ORF">DI556_04835</name>
</gene>
<keyword evidence="1" id="KW-1133">Transmembrane helix</keyword>
<sequence>MLAGAALPIAFVVPDLGYPLRLLVVLPVLWRFRRHYAPLLRAGPDPLAGLAGLGVGLGWIATRPAAADGALDAALAGLGAGLLGLWIAARLVGTVLVAPLVEELFFRGYVLARIDRGGASRLVAVAVSTLLFALPHGRWLAAGLAGLVFAGLAIGRGLAPAIQAHVAANLTIALFALARGDWGAI</sequence>
<feature type="transmembrane region" description="Helical" evidence="1">
    <location>
        <begin position="73"/>
        <end position="97"/>
    </location>
</feature>
<evidence type="ECO:0000256" key="1">
    <source>
        <dbReference type="SAM" id="Phobius"/>
    </source>
</evidence>
<dbReference type="NCBIfam" id="TIGR03008">
    <property type="entry name" value="pepcterm_CAAX"/>
    <property type="match status" value="1"/>
</dbReference>
<dbReference type="AlphaFoldDB" id="A0A2W5NGU9"/>
<feature type="transmembrane region" description="Helical" evidence="1">
    <location>
        <begin position="42"/>
        <end position="61"/>
    </location>
</feature>
<comment type="caution">
    <text evidence="3">The sequence shown here is derived from an EMBL/GenBank/DDBJ whole genome shotgun (WGS) entry which is preliminary data.</text>
</comment>
<evidence type="ECO:0000313" key="3">
    <source>
        <dbReference type="EMBL" id="PZQ51489.1"/>
    </source>
</evidence>
<accession>A0A2W5NGU9</accession>
<dbReference type="GO" id="GO:0006508">
    <property type="term" value="P:proteolysis"/>
    <property type="evidence" value="ECO:0007669"/>
    <property type="project" value="UniProtKB-KW"/>
</dbReference>
<dbReference type="InterPro" id="IPR003675">
    <property type="entry name" value="Rce1/LyrA-like_dom"/>
</dbReference>
<dbReference type="GO" id="GO:0080120">
    <property type="term" value="P:CAAX-box protein maturation"/>
    <property type="evidence" value="ECO:0007669"/>
    <property type="project" value="UniProtKB-ARBA"/>
</dbReference>
<keyword evidence="1" id="KW-0472">Membrane</keyword>
<reference evidence="3 4" key="1">
    <citation type="submission" date="2017-08" db="EMBL/GenBank/DDBJ databases">
        <title>Infants hospitalized years apart are colonized by the same room-sourced microbial strains.</title>
        <authorList>
            <person name="Brooks B."/>
            <person name="Olm M.R."/>
            <person name="Firek B.A."/>
            <person name="Baker R."/>
            <person name="Thomas B.C."/>
            <person name="Morowitz M.J."/>
            <person name="Banfield J.F."/>
        </authorList>
    </citation>
    <scope>NUCLEOTIDE SEQUENCE [LARGE SCALE GENOMIC DNA]</scope>
    <source>
        <strain evidence="3">S2_005_002_R2_34</strain>
    </source>
</reference>
<dbReference type="Proteomes" id="UP000249185">
    <property type="component" value="Unassembled WGS sequence"/>
</dbReference>
<evidence type="ECO:0000313" key="4">
    <source>
        <dbReference type="Proteomes" id="UP000249185"/>
    </source>
</evidence>
<name>A0A2W5NGU9_RHOSU</name>